<organism evidence="8">
    <name type="scientific">Candidatus Thiocaldithrix dubininis</name>
    <dbReference type="NCBI Taxonomy" id="3080823"/>
    <lineage>
        <taxon>Bacteria</taxon>
        <taxon>Pseudomonadati</taxon>
        <taxon>Pseudomonadota</taxon>
        <taxon>Gammaproteobacteria</taxon>
        <taxon>Thiotrichales</taxon>
        <taxon>Thiotrichaceae</taxon>
        <taxon>Candidatus Thiocaldithrix</taxon>
    </lineage>
</organism>
<dbReference type="Proteomes" id="UP001300672">
    <property type="component" value="Chromosome"/>
</dbReference>
<dbReference type="GO" id="GO:0005886">
    <property type="term" value="C:plasma membrane"/>
    <property type="evidence" value="ECO:0007669"/>
    <property type="project" value="UniProtKB-SubCell"/>
</dbReference>
<feature type="transmembrane region" description="Helical" evidence="6">
    <location>
        <begin position="140"/>
        <end position="161"/>
    </location>
</feature>
<dbReference type="PANTHER" id="PTHR42709:SF6">
    <property type="entry name" value="UNDECAPRENYL PHOSPHATE TRANSPORTER A"/>
    <property type="match status" value="1"/>
</dbReference>
<feature type="transmembrane region" description="Helical" evidence="6">
    <location>
        <begin position="20"/>
        <end position="44"/>
    </location>
</feature>
<feature type="domain" description="VTT" evidence="7">
    <location>
        <begin position="37"/>
        <end position="154"/>
    </location>
</feature>
<evidence type="ECO:0000256" key="6">
    <source>
        <dbReference type="SAM" id="Phobius"/>
    </source>
</evidence>
<dbReference type="EMBL" id="CP124755">
    <property type="protein sequence ID" value="WGZ90396.1"/>
    <property type="molecule type" value="Genomic_DNA"/>
</dbReference>
<keyword evidence="2" id="KW-1003">Cell membrane</keyword>
<dbReference type="InterPro" id="IPR032816">
    <property type="entry name" value="VTT_dom"/>
</dbReference>
<evidence type="ECO:0000313" key="8">
    <source>
        <dbReference type="EMBL" id="WGZ90396.1"/>
    </source>
</evidence>
<evidence type="ECO:0000256" key="1">
    <source>
        <dbReference type="ARBA" id="ARBA00004651"/>
    </source>
</evidence>
<dbReference type="InterPro" id="IPR051311">
    <property type="entry name" value="DedA_domain"/>
</dbReference>
<reference evidence="8" key="2">
    <citation type="submission" date="2023-04" db="EMBL/GenBank/DDBJ databases">
        <authorList>
            <person name="Beletskiy A.V."/>
            <person name="Mardanov A.V."/>
            <person name="Ravin N.V."/>
        </authorList>
    </citation>
    <scope>NUCLEOTIDE SEQUENCE</scope>
    <source>
        <strain evidence="8">GKL-01</strain>
    </source>
</reference>
<name>A0AA95H3Y8_9GAMM</name>
<accession>A0AA95H3Y8</accession>
<evidence type="ECO:0000256" key="2">
    <source>
        <dbReference type="ARBA" id="ARBA00022475"/>
    </source>
</evidence>
<evidence type="ECO:0000256" key="5">
    <source>
        <dbReference type="ARBA" id="ARBA00023136"/>
    </source>
</evidence>
<gene>
    <name evidence="8" type="ORF">QJT80_13020</name>
</gene>
<dbReference type="AlphaFoldDB" id="A0AA95H3Y8"/>
<keyword evidence="4 6" id="KW-1133">Transmembrane helix</keyword>
<sequence length="228" mass="25029">MVDFNHYVELATPLLDKYGYFALFGAIFVEGFGIPAPGQTLLIASSILAGRGELDIVAVVVVAWLAAVLGNSVGYAIGAWGGKKLFYKVGFSPKHFAKVEHYFEKHGGWMIVGARFFEGLRQLNGIVAGSMGMPWLRFSFYNMLGATLWVAFWGLGTYWASEHTAAIAHALKVIEPYVIVMAAIAFSLVLAYILTTRSFSPKTFLQRKPNQAGLPSNLELRKPDKESS</sequence>
<dbReference type="Pfam" id="PF09335">
    <property type="entry name" value="VTT_dom"/>
    <property type="match status" value="1"/>
</dbReference>
<keyword evidence="3 6" id="KW-0812">Transmembrane</keyword>
<comment type="subcellular location">
    <subcellularLocation>
        <location evidence="1">Cell membrane</location>
        <topology evidence="1">Multi-pass membrane protein</topology>
    </subcellularLocation>
</comment>
<protein>
    <submittedName>
        <fullName evidence="8">DedA family protein</fullName>
    </submittedName>
</protein>
<evidence type="ECO:0000256" key="4">
    <source>
        <dbReference type="ARBA" id="ARBA00022989"/>
    </source>
</evidence>
<feature type="transmembrane region" description="Helical" evidence="6">
    <location>
        <begin position="56"/>
        <end position="77"/>
    </location>
</feature>
<evidence type="ECO:0000259" key="7">
    <source>
        <dbReference type="Pfam" id="PF09335"/>
    </source>
</evidence>
<evidence type="ECO:0000256" key="3">
    <source>
        <dbReference type="ARBA" id="ARBA00022692"/>
    </source>
</evidence>
<dbReference type="PANTHER" id="PTHR42709">
    <property type="entry name" value="ALKALINE PHOSPHATASE LIKE PROTEIN"/>
    <property type="match status" value="1"/>
</dbReference>
<proteinExistence type="predicted"/>
<reference evidence="8" key="1">
    <citation type="journal article" date="2023" name="Int. J. Mol. Sci.">
        <title>Metagenomics Revealed a New Genus 'Candidatus Thiocaldithrix dubininis' gen. nov., sp. nov. and a New Species 'Candidatus Thiothrix putei' sp. nov. in the Family Thiotrichaceae, Some Members of Which Have Traits of Both Na+- and H+-Motive Energetics.</title>
        <authorList>
            <person name="Ravin N.V."/>
            <person name="Muntyan M.S."/>
            <person name="Smolyakov D.D."/>
            <person name="Rudenko T.S."/>
            <person name="Beletsky A.V."/>
            <person name="Mardanov A.V."/>
            <person name="Grabovich M.Y."/>
        </authorList>
    </citation>
    <scope>NUCLEOTIDE SEQUENCE</scope>
    <source>
        <strain evidence="8">GKL-01</strain>
    </source>
</reference>
<feature type="transmembrane region" description="Helical" evidence="6">
    <location>
        <begin position="173"/>
        <end position="194"/>
    </location>
</feature>
<keyword evidence="5 6" id="KW-0472">Membrane</keyword>
<dbReference type="KEGG" id="tdu:QJT80_13020"/>